<evidence type="ECO:0000256" key="7">
    <source>
        <dbReference type="PROSITE-ProRule" id="PRU00277"/>
    </source>
</evidence>
<feature type="domain" description="PPIase FKBP-type" evidence="11">
    <location>
        <begin position="269"/>
        <end position="358"/>
    </location>
</feature>
<dbReference type="PROSITE" id="PS00108">
    <property type="entry name" value="PROTEIN_KINASE_ST"/>
    <property type="match status" value="1"/>
</dbReference>
<feature type="coiled-coil region" evidence="8">
    <location>
        <begin position="512"/>
        <end position="539"/>
    </location>
</feature>
<dbReference type="InterPro" id="IPR000719">
    <property type="entry name" value="Prot_kinase_dom"/>
</dbReference>
<dbReference type="PROSITE" id="PS50011">
    <property type="entry name" value="PROTEIN_KINASE_DOM"/>
    <property type="match status" value="1"/>
</dbReference>
<evidence type="ECO:0000256" key="3">
    <source>
        <dbReference type="ARBA" id="ARBA00022737"/>
    </source>
</evidence>
<comment type="caution">
    <text evidence="12">The sequence shown here is derived from an EMBL/GenBank/DDBJ whole genome shotgun (WGS) entry which is preliminary data.</text>
</comment>
<evidence type="ECO:0000256" key="5">
    <source>
        <dbReference type="ARBA" id="ARBA00023110"/>
    </source>
</evidence>
<dbReference type="EMBL" id="CAMXCT030002223">
    <property type="protein sequence ID" value="CAL4783859.1"/>
    <property type="molecule type" value="Genomic_DNA"/>
</dbReference>
<dbReference type="InterPro" id="IPR011009">
    <property type="entry name" value="Kinase-like_dom_sf"/>
</dbReference>
<dbReference type="SUPFAM" id="SSF48452">
    <property type="entry name" value="TPR-like"/>
    <property type="match status" value="1"/>
</dbReference>
<gene>
    <name evidence="12" type="ORF">C1SCF055_LOCUS23014</name>
</gene>
<dbReference type="SMART" id="SM00220">
    <property type="entry name" value="S_TKc"/>
    <property type="match status" value="1"/>
</dbReference>
<evidence type="ECO:0000313" key="13">
    <source>
        <dbReference type="EMBL" id="CAL1149922.1"/>
    </source>
</evidence>
<evidence type="ECO:0000256" key="4">
    <source>
        <dbReference type="ARBA" id="ARBA00022803"/>
    </source>
</evidence>
<evidence type="ECO:0000259" key="10">
    <source>
        <dbReference type="PROSITE" id="PS50011"/>
    </source>
</evidence>
<dbReference type="Pfam" id="PF00069">
    <property type="entry name" value="Pkinase"/>
    <property type="match status" value="1"/>
</dbReference>
<evidence type="ECO:0000256" key="1">
    <source>
        <dbReference type="ARBA" id="ARBA00000971"/>
    </source>
</evidence>
<keyword evidence="3" id="KW-0677">Repeat</keyword>
<dbReference type="EC" id="5.2.1.8" evidence="2 7"/>
<reference evidence="13" key="2">
    <citation type="submission" date="2024-04" db="EMBL/GenBank/DDBJ databases">
        <authorList>
            <person name="Chen Y."/>
            <person name="Shah S."/>
            <person name="Dougan E. K."/>
            <person name="Thang M."/>
            <person name="Chan C."/>
        </authorList>
    </citation>
    <scope>NUCLEOTIDE SEQUENCE [LARGE SCALE GENOMIC DNA]</scope>
</reference>
<protein>
    <recommendedName>
        <fullName evidence="2 7">peptidylprolyl isomerase</fullName>
        <ecNumber evidence="2 7">5.2.1.8</ecNumber>
    </recommendedName>
</protein>
<dbReference type="PROSITE" id="PS50059">
    <property type="entry name" value="FKBP_PPIASE"/>
    <property type="match status" value="1"/>
</dbReference>
<comment type="catalytic activity">
    <reaction evidence="1 7">
        <text>[protein]-peptidylproline (omega=180) = [protein]-peptidylproline (omega=0)</text>
        <dbReference type="Rhea" id="RHEA:16237"/>
        <dbReference type="Rhea" id="RHEA-COMP:10747"/>
        <dbReference type="Rhea" id="RHEA-COMP:10748"/>
        <dbReference type="ChEBI" id="CHEBI:83833"/>
        <dbReference type="ChEBI" id="CHEBI:83834"/>
        <dbReference type="EC" id="5.2.1.8"/>
    </reaction>
</comment>
<evidence type="ECO:0000256" key="2">
    <source>
        <dbReference type="ARBA" id="ARBA00013194"/>
    </source>
</evidence>
<dbReference type="InterPro" id="IPR019734">
    <property type="entry name" value="TPR_rpt"/>
</dbReference>
<evidence type="ECO:0000313" key="12">
    <source>
        <dbReference type="EMBL" id="CAI3996547.1"/>
    </source>
</evidence>
<keyword evidence="14" id="KW-1185">Reference proteome</keyword>
<feature type="domain" description="Protein kinase" evidence="10">
    <location>
        <begin position="1"/>
        <end position="596"/>
    </location>
</feature>
<feature type="region of interest" description="Disordered" evidence="9">
    <location>
        <begin position="220"/>
        <end position="239"/>
    </location>
</feature>
<dbReference type="EMBL" id="CAMXCT010002223">
    <property type="protein sequence ID" value="CAI3996547.1"/>
    <property type="molecule type" value="Genomic_DNA"/>
</dbReference>
<dbReference type="Gene3D" id="1.10.510.10">
    <property type="entry name" value="Transferase(Phosphotransferase) domain 1"/>
    <property type="match status" value="2"/>
</dbReference>
<dbReference type="AlphaFoldDB" id="A0A9P1G410"/>
<feature type="region of interest" description="Disordered" evidence="9">
    <location>
        <begin position="620"/>
        <end position="673"/>
    </location>
</feature>
<evidence type="ECO:0000313" key="14">
    <source>
        <dbReference type="Proteomes" id="UP001152797"/>
    </source>
</evidence>
<evidence type="ECO:0000259" key="11">
    <source>
        <dbReference type="PROSITE" id="PS50059"/>
    </source>
</evidence>
<accession>A0A9P1G410</accession>
<reference evidence="12" key="1">
    <citation type="submission" date="2022-10" db="EMBL/GenBank/DDBJ databases">
        <authorList>
            <person name="Chen Y."/>
            <person name="Dougan E. K."/>
            <person name="Chan C."/>
            <person name="Rhodes N."/>
            <person name="Thang M."/>
        </authorList>
    </citation>
    <scope>NUCLEOTIDE SEQUENCE</scope>
</reference>
<dbReference type="InterPro" id="IPR046357">
    <property type="entry name" value="PPIase_dom_sf"/>
</dbReference>
<feature type="region of interest" description="Disordered" evidence="9">
    <location>
        <begin position="411"/>
        <end position="435"/>
    </location>
</feature>
<dbReference type="EMBL" id="CAMXCT020002223">
    <property type="protein sequence ID" value="CAL1149922.1"/>
    <property type="molecule type" value="Genomic_DNA"/>
</dbReference>
<evidence type="ECO:0000256" key="9">
    <source>
        <dbReference type="SAM" id="MobiDB-lite"/>
    </source>
</evidence>
<evidence type="ECO:0000256" key="6">
    <source>
        <dbReference type="ARBA" id="ARBA00023235"/>
    </source>
</evidence>
<keyword evidence="5 7" id="KW-0697">Rotamase</keyword>
<dbReference type="SUPFAM" id="SSF54534">
    <property type="entry name" value="FKBP-like"/>
    <property type="match status" value="1"/>
</dbReference>
<dbReference type="PANTHER" id="PTHR46512:SF9">
    <property type="entry name" value="PEPTIDYLPROLYL ISOMERASE"/>
    <property type="match status" value="1"/>
</dbReference>
<dbReference type="PANTHER" id="PTHR46512">
    <property type="entry name" value="PEPTIDYLPROLYL ISOMERASE"/>
    <property type="match status" value="1"/>
</dbReference>
<dbReference type="SMART" id="SM00028">
    <property type="entry name" value="TPR"/>
    <property type="match status" value="3"/>
</dbReference>
<dbReference type="InterPro" id="IPR008271">
    <property type="entry name" value="Ser/Thr_kinase_AS"/>
</dbReference>
<dbReference type="Gene3D" id="3.10.50.40">
    <property type="match status" value="1"/>
</dbReference>
<dbReference type="GO" id="GO:0003755">
    <property type="term" value="F:peptidyl-prolyl cis-trans isomerase activity"/>
    <property type="evidence" value="ECO:0007669"/>
    <property type="project" value="UniProtKB-KW"/>
</dbReference>
<proteinExistence type="predicted"/>
<evidence type="ECO:0000256" key="8">
    <source>
        <dbReference type="SAM" id="Coils"/>
    </source>
</evidence>
<dbReference type="InterPro" id="IPR011990">
    <property type="entry name" value="TPR-like_helical_dom_sf"/>
</dbReference>
<dbReference type="InterPro" id="IPR001179">
    <property type="entry name" value="PPIase_FKBP_dom"/>
</dbReference>
<dbReference type="GO" id="GO:0005524">
    <property type="term" value="F:ATP binding"/>
    <property type="evidence" value="ECO:0007669"/>
    <property type="project" value="InterPro"/>
</dbReference>
<dbReference type="InterPro" id="IPR050754">
    <property type="entry name" value="FKBP4/5/8-like"/>
</dbReference>
<sequence length="673" mass="75071">MPEEEEGCQDGPEGRKSEGVSDAEEAEAQPQGTQSDKDLDWAERSTEWGDFATRSFDPRMVELPTAVCLGCAWKPGLKMRIKVSVISYSKDSSGKPGLDIESESLFIVFELGKESLEDRLIRYGEKGRQLTVDEHRSLQWALISIVFGLHTMGYVHLDIKPANIVCFEIEHTKEQWKLIDLDGALCTGTAVALSEVVATMQYLSPELASTFLAMQAPARDRFGRPQRRSDDQPEEAVKEGFVDVSKEQDGGLLKKILVEGKGEDTPSPGSSVDVHYVGTLHSDGSKFDSSRDRPGTFKFEVGVGQVIKGWDQGILTMKRGEKCILRCRSDYAYGQNGSPPKIPGDATLNFEVELFDWKEKVKTPAEMTPEERRDHATKMKEAGTEAFKQGDFATAVNRYEDGVEYITFDPDSDDGHGHSHGGMPCSGHGDAADKTEPVELSEADKQLALALLNNCAMARLKNKDPDAAKFDCTKALQYDPKNIKATFRRAQAEFDLHNFKACQEDVARTLELDPSNKDAEALKRKAADAEKKEKKQEKAMYSKMYDEWLAETGSEDKFLKWLANTKEDMCSLLEGMLEKDPEKRFSIIECVNHMFFQKIRNTHLEDLAGILQASDFGNIEEGDEDEGIQSSAHNNVSPNSHKSPKSKSETLPMTFENPEVREARRASRACTVM</sequence>
<dbReference type="Gene3D" id="1.25.40.10">
    <property type="entry name" value="Tetratricopeptide repeat domain"/>
    <property type="match status" value="1"/>
</dbReference>
<keyword evidence="8" id="KW-0175">Coiled coil</keyword>
<keyword evidence="4" id="KW-0802">TPR repeat</keyword>
<feature type="region of interest" description="Disordered" evidence="9">
    <location>
        <begin position="1"/>
        <end position="41"/>
    </location>
</feature>
<dbReference type="Pfam" id="PF00254">
    <property type="entry name" value="FKBP_C"/>
    <property type="match status" value="1"/>
</dbReference>
<dbReference type="GO" id="GO:0004672">
    <property type="term" value="F:protein kinase activity"/>
    <property type="evidence" value="ECO:0007669"/>
    <property type="project" value="InterPro"/>
</dbReference>
<dbReference type="SUPFAM" id="SSF56112">
    <property type="entry name" value="Protein kinase-like (PK-like)"/>
    <property type="match status" value="2"/>
</dbReference>
<dbReference type="FunFam" id="3.10.50.40:FF:000006">
    <property type="entry name" value="Peptidyl-prolyl cis-trans isomerase"/>
    <property type="match status" value="1"/>
</dbReference>
<dbReference type="OrthoDB" id="1902587at2759"/>
<keyword evidence="6 7" id="KW-0413">Isomerase</keyword>
<dbReference type="Proteomes" id="UP001152797">
    <property type="component" value="Unassembled WGS sequence"/>
</dbReference>
<organism evidence="12">
    <name type="scientific">Cladocopium goreaui</name>
    <dbReference type="NCBI Taxonomy" id="2562237"/>
    <lineage>
        <taxon>Eukaryota</taxon>
        <taxon>Sar</taxon>
        <taxon>Alveolata</taxon>
        <taxon>Dinophyceae</taxon>
        <taxon>Suessiales</taxon>
        <taxon>Symbiodiniaceae</taxon>
        <taxon>Cladocopium</taxon>
    </lineage>
</organism>
<name>A0A9P1G410_9DINO</name>